<dbReference type="SUPFAM" id="SSF52540">
    <property type="entry name" value="P-loop containing nucleoside triphosphate hydrolases"/>
    <property type="match status" value="1"/>
</dbReference>
<reference evidence="8" key="1">
    <citation type="submission" date="2018-06" db="EMBL/GenBank/DDBJ databases">
        <authorList>
            <person name="Zhirakovskaya E."/>
        </authorList>
    </citation>
    <scope>NUCLEOTIDE SEQUENCE</scope>
</reference>
<proteinExistence type="inferred from homology"/>
<dbReference type="InterPro" id="IPR059117">
    <property type="entry name" value="APS_kinase_dom"/>
</dbReference>
<evidence type="ECO:0000256" key="6">
    <source>
        <dbReference type="ARBA" id="ARBA00022840"/>
    </source>
</evidence>
<dbReference type="HAMAP" id="MF_00065">
    <property type="entry name" value="Adenylyl_sulf_kinase"/>
    <property type="match status" value="1"/>
</dbReference>
<keyword evidence="4" id="KW-0547">Nucleotide-binding</keyword>
<name>A0A3B0SY96_9ZZZZ</name>
<evidence type="ECO:0000256" key="2">
    <source>
        <dbReference type="ARBA" id="ARBA00012121"/>
    </source>
</evidence>
<keyword evidence="5 8" id="KW-0418">Kinase</keyword>
<gene>
    <name evidence="8" type="ORF">MNBD_ACTINO01-2099</name>
</gene>
<dbReference type="CDD" id="cd02027">
    <property type="entry name" value="APSK"/>
    <property type="match status" value="1"/>
</dbReference>
<dbReference type="InterPro" id="IPR027417">
    <property type="entry name" value="P-loop_NTPase"/>
</dbReference>
<dbReference type="Gene3D" id="3.40.50.300">
    <property type="entry name" value="P-loop containing nucleotide triphosphate hydrolases"/>
    <property type="match status" value="1"/>
</dbReference>
<keyword evidence="6" id="KW-0067">ATP-binding</keyword>
<dbReference type="GO" id="GO:0000103">
    <property type="term" value="P:sulfate assimilation"/>
    <property type="evidence" value="ECO:0007669"/>
    <property type="project" value="InterPro"/>
</dbReference>
<comment type="pathway">
    <text evidence="1">Sulfur metabolism.</text>
</comment>
<evidence type="ECO:0000313" key="8">
    <source>
        <dbReference type="EMBL" id="VAW08933.1"/>
    </source>
</evidence>
<dbReference type="PANTHER" id="PTHR11055:SF1">
    <property type="entry name" value="PAPS SYNTHETASE, ISOFORM D"/>
    <property type="match status" value="1"/>
</dbReference>
<dbReference type="GO" id="GO:0005524">
    <property type="term" value="F:ATP binding"/>
    <property type="evidence" value="ECO:0007669"/>
    <property type="project" value="UniProtKB-KW"/>
</dbReference>
<sequence length="194" mass="20784">MSDDVRWHPGEVERFDREAITGGTGCTIWLTGLSGSGKSTIAHRCEASLISQGRSAYTLDGDNIRHGLNQDLGFGPTDRTENVRRVGEVARLMADAGMVVLAPLISPYASGREQVRSLHSAAGLSFYEVHVATPLDVCEQRDTKGFYAKARAGEIAEFTGISAPYEEPTAPDLRVDTSTMSIDDAIAAVLSLIG</sequence>
<dbReference type="AlphaFoldDB" id="A0A3B0SY96"/>
<dbReference type="NCBIfam" id="TIGR00455">
    <property type="entry name" value="apsK"/>
    <property type="match status" value="1"/>
</dbReference>
<evidence type="ECO:0000256" key="5">
    <source>
        <dbReference type="ARBA" id="ARBA00022777"/>
    </source>
</evidence>
<dbReference type="GO" id="GO:0004020">
    <property type="term" value="F:adenylylsulfate kinase activity"/>
    <property type="evidence" value="ECO:0007669"/>
    <property type="project" value="UniProtKB-EC"/>
</dbReference>
<dbReference type="PANTHER" id="PTHR11055">
    <property type="entry name" value="BIFUNCTIONAL 3'-PHOSPHOADENOSINE 5'-PHOSPHOSULFATE SYNTHASE"/>
    <property type="match status" value="1"/>
</dbReference>
<dbReference type="InterPro" id="IPR002891">
    <property type="entry name" value="APS"/>
</dbReference>
<dbReference type="EMBL" id="UOEI01000655">
    <property type="protein sequence ID" value="VAW08933.1"/>
    <property type="molecule type" value="Genomic_DNA"/>
</dbReference>
<dbReference type="Pfam" id="PF01583">
    <property type="entry name" value="APS_kinase"/>
    <property type="match status" value="1"/>
</dbReference>
<evidence type="ECO:0000256" key="3">
    <source>
        <dbReference type="ARBA" id="ARBA00022679"/>
    </source>
</evidence>
<organism evidence="8">
    <name type="scientific">hydrothermal vent metagenome</name>
    <dbReference type="NCBI Taxonomy" id="652676"/>
    <lineage>
        <taxon>unclassified sequences</taxon>
        <taxon>metagenomes</taxon>
        <taxon>ecological metagenomes</taxon>
    </lineage>
</organism>
<evidence type="ECO:0000259" key="7">
    <source>
        <dbReference type="Pfam" id="PF01583"/>
    </source>
</evidence>
<evidence type="ECO:0000256" key="4">
    <source>
        <dbReference type="ARBA" id="ARBA00022741"/>
    </source>
</evidence>
<feature type="domain" description="APS kinase" evidence="7">
    <location>
        <begin position="25"/>
        <end position="176"/>
    </location>
</feature>
<accession>A0A3B0SY96</accession>
<protein>
    <recommendedName>
        <fullName evidence="2">adenylyl-sulfate kinase</fullName>
        <ecNumber evidence="2">2.7.1.25</ecNumber>
    </recommendedName>
</protein>
<keyword evidence="3 8" id="KW-0808">Transferase</keyword>
<dbReference type="NCBIfam" id="NF003013">
    <property type="entry name" value="PRK03846.1"/>
    <property type="match status" value="1"/>
</dbReference>
<dbReference type="EC" id="2.7.1.25" evidence="2"/>
<evidence type="ECO:0000256" key="1">
    <source>
        <dbReference type="ARBA" id="ARBA00004678"/>
    </source>
</evidence>